<dbReference type="SMART" id="SM00387">
    <property type="entry name" value="HATPase_c"/>
    <property type="match status" value="1"/>
</dbReference>
<comment type="subcellular location">
    <subcellularLocation>
        <location evidence="2">Cell membrane</location>
        <topology evidence="2">Multi-pass membrane protein</topology>
    </subcellularLocation>
</comment>
<name>A0A1H3IQZ9_9BACI</name>
<dbReference type="CDD" id="cd06225">
    <property type="entry name" value="HAMP"/>
    <property type="match status" value="1"/>
</dbReference>
<dbReference type="GO" id="GO:0005886">
    <property type="term" value="C:plasma membrane"/>
    <property type="evidence" value="ECO:0007669"/>
    <property type="project" value="UniProtKB-SubCell"/>
</dbReference>
<evidence type="ECO:0000256" key="11">
    <source>
        <dbReference type="ARBA" id="ARBA00022989"/>
    </source>
</evidence>
<keyword evidence="9 17" id="KW-0418">Kinase</keyword>
<feature type="domain" description="Histidine kinase" evidence="15">
    <location>
        <begin position="486"/>
        <end position="593"/>
    </location>
</feature>
<dbReference type="Pfam" id="PF06580">
    <property type="entry name" value="His_kinase"/>
    <property type="match status" value="1"/>
</dbReference>
<gene>
    <name evidence="17" type="ORF">SAMN05421736_101905</name>
</gene>
<dbReference type="InterPro" id="IPR036890">
    <property type="entry name" value="HATPase_C_sf"/>
</dbReference>
<dbReference type="InterPro" id="IPR050640">
    <property type="entry name" value="Bact_2-comp_sensor_kinase"/>
</dbReference>
<dbReference type="PROSITE" id="PS50109">
    <property type="entry name" value="HIS_KIN"/>
    <property type="match status" value="1"/>
</dbReference>
<feature type="transmembrane region" description="Helical" evidence="14">
    <location>
        <begin position="299"/>
        <end position="319"/>
    </location>
</feature>
<dbReference type="PANTHER" id="PTHR34220">
    <property type="entry name" value="SENSOR HISTIDINE KINASE YPDA"/>
    <property type="match status" value="1"/>
</dbReference>
<comment type="catalytic activity">
    <reaction evidence="1">
        <text>ATP + protein L-histidine = ADP + protein N-phospho-L-histidine.</text>
        <dbReference type="EC" id="2.7.13.3"/>
    </reaction>
</comment>
<protein>
    <recommendedName>
        <fullName evidence="3">histidine kinase</fullName>
        <ecNumber evidence="3">2.7.13.3</ecNumber>
    </recommendedName>
</protein>
<evidence type="ECO:0000256" key="6">
    <source>
        <dbReference type="ARBA" id="ARBA00022679"/>
    </source>
</evidence>
<evidence type="ECO:0000256" key="7">
    <source>
        <dbReference type="ARBA" id="ARBA00022692"/>
    </source>
</evidence>
<dbReference type="InterPro" id="IPR005467">
    <property type="entry name" value="His_kinase_dom"/>
</dbReference>
<evidence type="ECO:0000259" key="16">
    <source>
        <dbReference type="PROSITE" id="PS50885"/>
    </source>
</evidence>
<organism evidence="17 18">
    <name type="scientific">Evansella caseinilytica</name>
    <dbReference type="NCBI Taxonomy" id="1503961"/>
    <lineage>
        <taxon>Bacteria</taxon>
        <taxon>Bacillati</taxon>
        <taxon>Bacillota</taxon>
        <taxon>Bacilli</taxon>
        <taxon>Bacillales</taxon>
        <taxon>Bacillaceae</taxon>
        <taxon>Evansella</taxon>
    </lineage>
</organism>
<dbReference type="InterPro" id="IPR004358">
    <property type="entry name" value="Sig_transdc_His_kin-like_C"/>
</dbReference>
<dbReference type="Pfam" id="PF00672">
    <property type="entry name" value="HAMP"/>
    <property type="match status" value="1"/>
</dbReference>
<dbReference type="PRINTS" id="PR00344">
    <property type="entry name" value="BCTRLSENSOR"/>
</dbReference>
<evidence type="ECO:0000256" key="1">
    <source>
        <dbReference type="ARBA" id="ARBA00000085"/>
    </source>
</evidence>
<evidence type="ECO:0000256" key="13">
    <source>
        <dbReference type="ARBA" id="ARBA00023136"/>
    </source>
</evidence>
<dbReference type="InterPro" id="IPR010559">
    <property type="entry name" value="Sig_transdc_His_kin_internal"/>
</dbReference>
<dbReference type="InterPro" id="IPR033479">
    <property type="entry name" value="dCache_1"/>
</dbReference>
<evidence type="ECO:0000256" key="12">
    <source>
        <dbReference type="ARBA" id="ARBA00023012"/>
    </source>
</evidence>
<keyword evidence="4" id="KW-1003">Cell membrane</keyword>
<dbReference type="AlphaFoldDB" id="A0A1H3IQZ9"/>
<keyword evidence="13 14" id="KW-0472">Membrane</keyword>
<dbReference type="Proteomes" id="UP000198935">
    <property type="component" value="Unassembled WGS sequence"/>
</dbReference>
<dbReference type="Pfam" id="PF02743">
    <property type="entry name" value="dCache_1"/>
    <property type="match status" value="1"/>
</dbReference>
<dbReference type="InterPro" id="IPR003660">
    <property type="entry name" value="HAMP_dom"/>
</dbReference>
<evidence type="ECO:0000256" key="14">
    <source>
        <dbReference type="SAM" id="Phobius"/>
    </source>
</evidence>
<keyword evidence="11 14" id="KW-1133">Transmembrane helix</keyword>
<dbReference type="PROSITE" id="PS50885">
    <property type="entry name" value="HAMP"/>
    <property type="match status" value="1"/>
</dbReference>
<dbReference type="PANTHER" id="PTHR34220:SF7">
    <property type="entry name" value="SENSOR HISTIDINE KINASE YPDA"/>
    <property type="match status" value="1"/>
</dbReference>
<proteinExistence type="predicted"/>
<evidence type="ECO:0000256" key="10">
    <source>
        <dbReference type="ARBA" id="ARBA00022840"/>
    </source>
</evidence>
<sequence>MSHWKKLSLKSKMFLAFSSVLLFIISLIFYVFYHSNVNEIKKQTQSLSTLLSRQVDRTLELYFQDIERLSISVYTDSYIQSNLTQYLEGNGVIDDITVKNTLFPRLFNHAYPRADVENIYIYTLDGTVYDYSKRQSMDVRRNGGTEAWQEELDQASKDRFLLLPTMEHGSSGKQVISLVRNIHHIPLRNKIGAMKISINAEAMQSLLVLNSEEQLEEYLRVFILTDEKDVVYDNHHYLTGEKMDLDTSFLNGESPVGDIQWEGGNYLFSYEKSDYTNWNTLILISDEWIKTEQRRIQSFFILTGMLTITVIAVISYFLSHHITRPLEKMMKKMRRVERGELRERMNATGTMEIDVVSRVYNNMLDSINRLISEVYEAKLTEKNAKITALQSQINPHFLYNTLNIMKSISRVKGVEEVAEISESLADLFKYSMKHLKKPVSLREEMAHICNYMKIQNYRFGDRFTLQCDIPEELLTASIPKLTVQPLIENAVNHGLADRKRGGFIELSGRRDGDILTIIVKDNGKGIPPQALQQIQQRLSASNFIEKTQNESEGIGLVNIQQRIRLLYGETFGLTLESNCDSGTTVTLEWPFTEHSLWAEMEEK</sequence>
<dbReference type="InterPro" id="IPR003594">
    <property type="entry name" value="HATPase_dom"/>
</dbReference>
<feature type="transmembrane region" description="Helical" evidence="14">
    <location>
        <begin position="12"/>
        <end position="33"/>
    </location>
</feature>
<dbReference type="SMART" id="SM00304">
    <property type="entry name" value="HAMP"/>
    <property type="match status" value="1"/>
</dbReference>
<keyword evidence="18" id="KW-1185">Reference proteome</keyword>
<dbReference type="SUPFAM" id="SSF158472">
    <property type="entry name" value="HAMP domain-like"/>
    <property type="match status" value="1"/>
</dbReference>
<evidence type="ECO:0000259" key="15">
    <source>
        <dbReference type="PROSITE" id="PS50109"/>
    </source>
</evidence>
<evidence type="ECO:0000313" key="18">
    <source>
        <dbReference type="Proteomes" id="UP000198935"/>
    </source>
</evidence>
<keyword evidence="10" id="KW-0067">ATP-binding</keyword>
<dbReference type="OrthoDB" id="9776552at2"/>
<dbReference type="Gene3D" id="3.30.565.10">
    <property type="entry name" value="Histidine kinase-like ATPase, C-terminal domain"/>
    <property type="match status" value="1"/>
</dbReference>
<dbReference type="Gene3D" id="6.10.340.10">
    <property type="match status" value="1"/>
</dbReference>
<dbReference type="GO" id="GO:0000155">
    <property type="term" value="F:phosphorelay sensor kinase activity"/>
    <property type="evidence" value="ECO:0007669"/>
    <property type="project" value="InterPro"/>
</dbReference>
<reference evidence="18" key="1">
    <citation type="submission" date="2016-10" db="EMBL/GenBank/DDBJ databases">
        <authorList>
            <person name="Varghese N."/>
            <person name="Submissions S."/>
        </authorList>
    </citation>
    <scope>NUCLEOTIDE SEQUENCE [LARGE SCALE GENOMIC DNA]</scope>
    <source>
        <strain evidence="18">SP</strain>
    </source>
</reference>
<dbReference type="Pfam" id="PF02518">
    <property type="entry name" value="HATPase_c"/>
    <property type="match status" value="1"/>
</dbReference>
<evidence type="ECO:0000256" key="5">
    <source>
        <dbReference type="ARBA" id="ARBA00022553"/>
    </source>
</evidence>
<keyword evidence="5" id="KW-0597">Phosphoprotein</keyword>
<dbReference type="GO" id="GO:0005524">
    <property type="term" value="F:ATP binding"/>
    <property type="evidence" value="ECO:0007669"/>
    <property type="project" value="UniProtKB-KW"/>
</dbReference>
<dbReference type="SUPFAM" id="SSF55874">
    <property type="entry name" value="ATPase domain of HSP90 chaperone/DNA topoisomerase II/histidine kinase"/>
    <property type="match status" value="1"/>
</dbReference>
<evidence type="ECO:0000256" key="8">
    <source>
        <dbReference type="ARBA" id="ARBA00022741"/>
    </source>
</evidence>
<accession>A0A1H3IQZ9</accession>
<dbReference type="EMBL" id="FNPI01000001">
    <property type="protein sequence ID" value="SDY30206.1"/>
    <property type="molecule type" value="Genomic_DNA"/>
</dbReference>
<evidence type="ECO:0000256" key="3">
    <source>
        <dbReference type="ARBA" id="ARBA00012438"/>
    </source>
</evidence>
<evidence type="ECO:0000256" key="4">
    <source>
        <dbReference type="ARBA" id="ARBA00022475"/>
    </source>
</evidence>
<feature type="domain" description="HAMP" evidence="16">
    <location>
        <begin position="320"/>
        <end position="372"/>
    </location>
</feature>
<keyword evidence="6" id="KW-0808">Transferase</keyword>
<keyword evidence="8" id="KW-0547">Nucleotide-binding</keyword>
<evidence type="ECO:0000313" key="17">
    <source>
        <dbReference type="EMBL" id="SDY30206.1"/>
    </source>
</evidence>
<keyword evidence="12" id="KW-0902">Two-component regulatory system</keyword>
<dbReference type="EC" id="2.7.13.3" evidence="3"/>
<dbReference type="STRING" id="1503961.SAMN05421736_101905"/>
<keyword evidence="7 14" id="KW-0812">Transmembrane</keyword>
<evidence type="ECO:0000256" key="2">
    <source>
        <dbReference type="ARBA" id="ARBA00004651"/>
    </source>
</evidence>
<evidence type="ECO:0000256" key="9">
    <source>
        <dbReference type="ARBA" id="ARBA00022777"/>
    </source>
</evidence>